<dbReference type="InterPro" id="IPR022606">
    <property type="entry name" value="DUF2914"/>
</dbReference>
<feature type="domain" description="DUF2914" evidence="2">
    <location>
        <begin position="125"/>
        <end position="179"/>
    </location>
</feature>
<evidence type="ECO:0000313" key="3">
    <source>
        <dbReference type="EMBL" id="VAX13093.1"/>
    </source>
</evidence>
<organism evidence="3">
    <name type="scientific">hydrothermal vent metagenome</name>
    <dbReference type="NCBI Taxonomy" id="652676"/>
    <lineage>
        <taxon>unclassified sequences</taxon>
        <taxon>metagenomes</taxon>
        <taxon>ecological metagenomes</taxon>
    </lineage>
</organism>
<evidence type="ECO:0000259" key="2">
    <source>
        <dbReference type="Pfam" id="PF11141"/>
    </source>
</evidence>
<name>A0A3B1BLN8_9ZZZZ</name>
<dbReference type="AlphaFoldDB" id="A0A3B1BLN8"/>
<gene>
    <name evidence="3" type="ORF">MNBD_GAMMA24-1900</name>
</gene>
<feature type="region of interest" description="Disordered" evidence="1">
    <location>
        <begin position="32"/>
        <end position="59"/>
    </location>
</feature>
<accession>A0A3B1BLN8</accession>
<sequence>MKLKHKLICTLVTGLLLGSPAWAENGNMQMDKQAPAEHDMSSMHEQSHNKMQEQAGDAGDTGIQKKAMNEPMPVEQSGFSRGSVVRSVFTSAVKDREPTDNIKQLDTRSDKVIYYTELRDMAGQTATHRWEYNGKVMAEVKFNVKGARWRVWSSKRLVPGWTGEWKVSVLNGANEVISEDVLTYSQATAKPGEGSAPSPVKSMQGQ</sequence>
<protein>
    <recommendedName>
        <fullName evidence="2">DUF2914 domain-containing protein</fullName>
    </recommendedName>
</protein>
<feature type="compositionally biased region" description="Basic and acidic residues" evidence="1">
    <location>
        <begin position="34"/>
        <end position="51"/>
    </location>
</feature>
<dbReference type="EMBL" id="UOFZ01000097">
    <property type="protein sequence ID" value="VAX13093.1"/>
    <property type="molecule type" value="Genomic_DNA"/>
</dbReference>
<dbReference type="Pfam" id="PF11141">
    <property type="entry name" value="DUF2914"/>
    <property type="match status" value="1"/>
</dbReference>
<proteinExistence type="predicted"/>
<evidence type="ECO:0000256" key="1">
    <source>
        <dbReference type="SAM" id="MobiDB-lite"/>
    </source>
</evidence>
<reference evidence="3" key="1">
    <citation type="submission" date="2018-06" db="EMBL/GenBank/DDBJ databases">
        <authorList>
            <person name="Zhirakovskaya E."/>
        </authorList>
    </citation>
    <scope>NUCLEOTIDE SEQUENCE</scope>
</reference>